<evidence type="ECO:0000256" key="1">
    <source>
        <dbReference type="SAM" id="MobiDB-lite"/>
    </source>
</evidence>
<evidence type="ECO:0000313" key="4">
    <source>
        <dbReference type="EMBL" id="OAA67087.1"/>
    </source>
</evidence>
<feature type="chain" id="PRO_5007894910" evidence="3">
    <location>
        <begin position="18"/>
        <end position="237"/>
    </location>
</feature>
<evidence type="ECO:0000256" key="2">
    <source>
        <dbReference type="SAM" id="Phobius"/>
    </source>
</evidence>
<sequence>MASLLLLLARRPTALLTAAVSSPVSRTPRPEVAAAAQGSAPPLAARAAFSSVVIDTAAPTARTTTATKTPSETAVPLHGAPAPTNPPPLPFVPATRRTTRSPGAALVHRCHRGADRANSVVATAAAWLAPIAVSGASIVQVLLGVLVRVLCAAVAHLGVAASTGILLRRAARRLWACKVAQRLRRKLLFEVAVTVLGPGGNGLLLVVLWPGWLVLAAAVCTARACGGLVGGGGTTHG</sequence>
<keyword evidence="3" id="KW-0732">Signal</keyword>
<keyword evidence="2" id="KW-0472">Membrane</keyword>
<feature type="transmembrane region" description="Helical" evidence="2">
    <location>
        <begin position="187"/>
        <end position="209"/>
    </location>
</feature>
<organism evidence="4 5">
    <name type="scientific">Niveomyces insectorum RCEF 264</name>
    <dbReference type="NCBI Taxonomy" id="1081102"/>
    <lineage>
        <taxon>Eukaryota</taxon>
        <taxon>Fungi</taxon>
        <taxon>Dikarya</taxon>
        <taxon>Ascomycota</taxon>
        <taxon>Pezizomycotina</taxon>
        <taxon>Sordariomycetes</taxon>
        <taxon>Hypocreomycetidae</taxon>
        <taxon>Hypocreales</taxon>
        <taxon>Cordycipitaceae</taxon>
        <taxon>Niveomyces</taxon>
    </lineage>
</organism>
<feature type="transmembrane region" description="Helical" evidence="2">
    <location>
        <begin position="141"/>
        <end position="167"/>
    </location>
</feature>
<accession>A0A167Z4S2</accession>
<keyword evidence="2" id="KW-1133">Transmembrane helix</keyword>
<feature type="compositionally biased region" description="Low complexity" evidence="1">
    <location>
        <begin position="60"/>
        <end position="82"/>
    </location>
</feature>
<keyword evidence="5" id="KW-1185">Reference proteome</keyword>
<feature type="signal peptide" evidence="3">
    <location>
        <begin position="1"/>
        <end position="17"/>
    </location>
</feature>
<dbReference type="AlphaFoldDB" id="A0A167Z4S2"/>
<feature type="region of interest" description="Disordered" evidence="1">
    <location>
        <begin position="60"/>
        <end position="91"/>
    </location>
</feature>
<dbReference type="EMBL" id="AZHD01000002">
    <property type="protein sequence ID" value="OAA67087.1"/>
    <property type="molecule type" value="Genomic_DNA"/>
</dbReference>
<protein>
    <submittedName>
        <fullName evidence="4">Uncharacterized protein</fullName>
    </submittedName>
</protein>
<keyword evidence="2" id="KW-0812">Transmembrane</keyword>
<gene>
    <name evidence="4" type="ORF">SPI_01663</name>
</gene>
<proteinExistence type="predicted"/>
<name>A0A167Z4S2_9HYPO</name>
<reference evidence="4 5" key="1">
    <citation type="journal article" date="2016" name="Genome Biol. Evol.">
        <title>Divergent and convergent evolution of fungal pathogenicity.</title>
        <authorList>
            <person name="Shang Y."/>
            <person name="Xiao G."/>
            <person name="Zheng P."/>
            <person name="Cen K."/>
            <person name="Zhan S."/>
            <person name="Wang C."/>
        </authorList>
    </citation>
    <scope>NUCLEOTIDE SEQUENCE [LARGE SCALE GENOMIC DNA]</scope>
    <source>
        <strain evidence="4 5">RCEF 264</strain>
    </source>
</reference>
<evidence type="ECO:0000256" key="3">
    <source>
        <dbReference type="SAM" id="SignalP"/>
    </source>
</evidence>
<evidence type="ECO:0000313" key="5">
    <source>
        <dbReference type="Proteomes" id="UP000076874"/>
    </source>
</evidence>
<dbReference type="Proteomes" id="UP000076874">
    <property type="component" value="Unassembled WGS sequence"/>
</dbReference>
<comment type="caution">
    <text evidence="4">The sequence shown here is derived from an EMBL/GenBank/DDBJ whole genome shotgun (WGS) entry which is preliminary data.</text>
</comment>